<reference evidence="2 3" key="1">
    <citation type="submission" date="2018-04" db="EMBL/GenBank/DDBJ databases">
        <authorList>
            <person name="Huttner S."/>
            <person name="Dainat J."/>
        </authorList>
    </citation>
    <scope>NUCLEOTIDE SEQUENCE [LARGE SCALE GENOMIC DNA]</scope>
</reference>
<feature type="region of interest" description="Disordered" evidence="1">
    <location>
        <begin position="234"/>
        <end position="266"/>
    </location>
</feature>
<evidence type="ECO:0000313" key="2">
    <source>
        <dbReference type="EMBL" id="SPQ26520.1"/>
    </source>
</evidence>
<gene>
    <name evidence="2" type="ORF">TT172_LOCUS8939</name>
</gene>
<feature type="compositionally biased region" description="Polar residues" evidence="1">
    <location>
        <begin position="234"/>
        <end position="249"/>
    </location>
</feature>
<accession>A0A3S4D9M5</accession>
<dbReference type="AlphaFoldDB" id="A0A3S4D9M5"/>
<name>A0A3S4D9M5_9PEZI</name>
<dbReference type="Proteomes" id="UP000289323">
    <property type="component" value="Unassembled WGS sequence"/>
</dbReference>
<protein>
    <submittedName>
        <fullName evidence="2">355ec895-b69f-4e9e-b8b1-417ffd3b772f</fullName>
    </submittedName>
</protein>
<sequence length="435" mass="47176">MDQTNPPSTPPTGEVSTMARLAFHSSAKWRHRCEEDPFVKGYITGFEAGWAKWYKQAYEEGIKKGRLEAEAAAAAKGSSAANEVDVPSNSPSDGFSHLRKNRPLDASSPSLPLPGEPTRSLGQGLDRIKLGTSTWDAPSGKGKGRMNDAMPRSLSKDTIDLLDDLCLDDTEQQADLISFNNRNSSRSPTVAGPSNKIISSRKLTDPFFDGSLTIPKVSNTGGTPALQITTPALFTGTPSTINSPATTPTRGPRHSRGEQKTADKTSGIERITTTTTANPTTTTSTIPIQPDTLYNIPLAHTVRPIVPDLDISPWERRTRPAYPELAAEHFNNTHRQPARRVVANPWRVLIGPLGEAARAAWSGGDMGKAYLRNKLGGAEKAGLAFCEMLRDEAGASYVLGTFTSPKKARRALEVFERGYPCGGSIMWGWIYLEEE</sequence>
<evidence type="ECO:0000313" key="3">
    <source>
        <dbReference type="Proteomes" id="UP000289323"/>
    </source>
</evidence>
<proteinExistence type="predicted"/>
<dbReference type="EMBL" id="OUUZ01000018">
    <property type="protein sequence ID" value="SPQ26520.1"/>
    <property type="molecule type" value="Genomic_DNA"/>
</dbReference>
<evidence type="ECO:0000256" key="1">
    <source>
        <dbReference type="SAM" id="MobiDB-lite"/>
    </source>
</evidence>
<organism evidence="2 3">
    <name type="scientific">Thermothielavioides terrestris</name>
    <dbReference type="NCBI Taxonomy" id="2587410"/>
    <lineage>
        <taxon>Eukaryota</taxon>
        <taxon>Fungi</taxon>
        <taxon>Dikarya</taxon>
        <taxon>Ascomycota</taxon>
        <taxon>Pezizomycotina</taxon>
        <taxon>Sordariomycetes</taxon>
        <taxon>Sordariomycetidae</taxon>
        <taxon>Sordariales</taxon>
        <taxon>Chaetomiaceae</taxon>
        <taxon>Thermothielavioides</taxon>
    </lineage>
</organism>
<feature type="region of interest" description="Disordered" evidence="1">
    <location>
        <begin position="76"/>
        <end position="150"/>
    </location>
</feature>
<feature type="compositionally biased region" description="Basic and acidic residues" evidence="1">
    <location>
        <begin position="255"/>
        <end position="266"/>
    </location>
</feature>